<protein>
    <recommendedName>
        <fullName evidence="2">Restriction endonuclease type IV Mrr domain-containing protein</fullName>
    </recommendedName>
</protein>
<keyword evidence="1" id="KW-1133">Transmembrane helix</keyword>
<dbReference type="GO" id="GO:0009307">
    <property type="term" value="P:DNA restriction-modification system"/>
    <property type="evidence" value="ECO:0007669"/>
    <property type="project" value="InterPro"/>
</dbReference>
<feature type="transmembrane region" description="Helical" evidence="1">
    <location>
        <begin position="53"/>
        <end position="72"/>
    </location>
</feature>
<dbReference type="Pfam" id="PF04471">
    <property type="entry name" value="Mrr_cat"/>
    <property type="match status" value="1"/>
</dbReference>
<name>A0A4Y7R797_9FIRM</name>
<feature type="transmembrane region" description="Helical" evidence="1">
    <location>
        <begin position="78"/>
        <end position="97"/>
    </location>
</feature>
<evidence type="ECO:0000313" key="4">
    <source>
        <dbReference type="Proteomes" id="UP000298324"/>
    </source>
</evidence>
<dbReference type="Proteomes" id="UP000298324">
    <property type="component" value="Unassembled WGS sequence"/>
</dbReference>
<dbReference type="EMBL" id="QFGA01000003">
    <property type="protein sequence ID" value="TEB04511.1"/>
    <property type="molecule type" value="Genomic_DNA"/>
</dbReference>
<dbReference type="InterPro" id="IPR011856">
    <property type="entry name" value="tRNA_endonuc-like_dom_sf"/>
</dbReference>
<keyword evidence="1" id="KW-0812">Transmembrane</keyword>
<reference evidence="3 4" key="1">
    <citation type="journal article" date="2018" name="Environ. Microbiol.">
        <title>Novel energy conservation strategies and behaviour of Pelotomaculum schinkii driving syntrophic propionate catabolism.</title>
        <authorList>
            <person name="Hidalgo-Ahumada C.A.P."/>
            <person name="Nobu M.K."/>
            <person name="Narihiro T."/>
            <person name="Tamaki H."/>
            <person name="Liu W.T."/>
            <person name="Kamagata Y."/>
            <person name="Stams A.J.M."/>
            <person name="Imachi H."/>
            <person name="Sousa D.Z."/>
        </authorList>
    </citation>
    <scope>NUCLEOTIDE SEQUENCE [LARGE SCALE GENOMIC DNA]</scope>
    <source>
        <strain evidence="3 4">HH</strain>
    </source>
</reference>
<dbReference type="RefSeq" id="WP_190258894.1">
    <property type="nucleotide sequence ID" value="NZ_QFGA01000003.1"/>
</dbReference>
<dbReference type="GO" id="GO:0003677">
    <property type="term" value="F:DNA binding"/>
    <property type="evidence" value="ECO:0007669"/>
    <property type="project" value="InterPro"/>
</dbReference>
<evidence type="ECO:0000313" key="3">
    <source>
        <dbReference type="EMBL" id="TEB04511.1"/>
    </source>
</evidence>
<keyword evidence="1" id="KW-0472">Membrane</keyword>
<dbReference type="AlphaFoldDB" id="A0A4Y7R797"/>
<keyword evidence="4" id="KW-1185">Reference proteome</keyword>
<feature type="transmembrane region" description="Helical" evidence="1">
    <location>
        <begin position="310"/>
        <end position="331"/>
    </location>
</feature>
<dbReference type="GO" id="GO:0004519">
    <property type="term" value="F:endonuclease activity"/>
    <property type="evidence" value="ECO:0007669"/>
    <property type="project" value="InterPro"/>
</dbReference>
<comment type="caution">
    <text evidence="3">The sequence shown here is derived from an EMBL/GenBank/DDBJ whole genome shotgun (WGS) entry which is preliminary data.</text>
</comment>
<proteinExistence type="predicted"/>
<dbReference type="Gene3D" id="3.40.1350.10">
    <property type="match status" value="1"/>
</dbReference>
<feature type="domain" description="Restriction endonuclease type IV Mrr" evidence="2">
    <location>
        <begin position="128"/>
        <end position="242"/>
    </location>
</feature>
<feature type="transmembrane region" description="Helical" evidence="1">
    <location>
        <begin position="287"/>
        <end position="304"/>
    </location>
</feature>
<organism evidence="3 4">
    <name type="scientific">Pelotomaculum schinkii</name>
    <dbReference type="NCBI Taxonomy" id="78350"/>
    <lineage>
        <taxon>Bacteria</taxon>
        <taxon>Bacillati</taxon>
        <taxon>Bacillota</taxon>
        <taxon>Clostridia</taxon>
        <taxon>Eubacteriales</taxon>
        <taxon>Desulfotomaculaceae</taxon>
        <taxon>Pelotomaculum</taxon>
    </lineage>
</organism>
<sequence length="348" mass="38253">MNFKVRELIKLRGAKLFLGLRKRREGLHKSNPAKFYLKPKEDTRSALGRRLDMLVGLLVSGLVAFFLLVNITGQPANAAVFSLLLLVLEALLLKKALHLKERRRRLQKQLYLAGEKFSEDIVNMEPKSQFPLYVCDILTRLPGFQLRAKAKKEDPAGDNQGFDLEGTYKGVPLGVWCLHQVGGEVTPADVRAFAGALHLAGYNNGLLVTTGDFAPGVRRVVGEAARKGIKIKAVTRYGLAELARQAGCSVFQSTEAGPEVVPRTVPKKPSMVLAALQDSVFSSRKKAKGYFIYGLLLLAGYFLLKGTSALSLVYLFFAVLNLLLGAGSLYYGRSVEELDPLEGFNPEK</sequence>
<accession>A0A4Y7R797</accession>
<gene>
    <name evidence="3" type="ORF">Psch_03271</name>
</gene>
<evidence type="ECO:0000256" key="1">
    <source>
        <dbReference type="SAM" id="Phobius"/>
    </source>
</evidence>
<evidence type="ECO:0000259" key="2">
    <source>
        <dbReference type="Pfam" id="PF04471"/>
    </source>
</evidence>
<dbReference type="InterPro" id="IPR007560">
    <property type="entry name" value="Restrct_endonuc_IV_Mrr"/>
</dbReference>